<organism evidence="1 2">
    <name type="scientific">Biomphalaria glabrata</name>
    <name type="common">Bloodfluke planorb</name>
    <name type="synonym">Freshwater snail</name>
    <dbReference type="NCBI Taxonomy" id="6526"/>
    <lineage>
        <taxon>Eukaryota</taxon>
        <taxon>Metazoa</taxon>
        <taxon>Spiralia</taxon>
        <taxon>Lophotrochozoa</taxon>
        <taxon>Mollusca</taxon>
        <taxon>Gastropoda</taxon>
        <taxon>Heterobranchia</taxon>
        <taxon>Euthyneura</taxon>
        <taxon>Panpulmonata</taxon>
        <taxon>Hygrophila</taxon>
        <taxon>Lymnaeoidea</taxon>
        <taxon>Planorbidae</taxon>
        <taxon>Biomphalaria</taxon>
    </lineage>
</organism>
<dbReference type="OMA" id="CALESEC"/>
<dbReference type="InterPro" id="IPR012444">
    <property type="entry name" value="DUF1647"/>
</dbReference>
<dbReference type="Pfam" id="PF07801">
    <property type="entry name" value="DUF1647"/>
    <property type="match status" value="1"/>
</dbReference>
<gene>
    <name evidence="2" type="primary">LOC106066229</name>
</gene>
<dbReference type="AlphaFoldDB" id="A0A9W3BGD7"/>
<name>A0A9W3BGD7_BIOGL</name>
<dbReference type="OrthoDB" id="5954868at2759"/>
<sequence length="386" mass="44750">MYKRFYLAVTLALMSLTLYLAITLIAPYRRSLREFQNPPTTEGLLDSLTDTLRVMLNKKTDMEFFNVTADCRFTSKACQPENCFRPISLNPKERIWDLLSPELTLTEENRHLIEDLSSTIPVSDVIFVTATSDNHFDETQAAVHSLHTVVYPRVQNMVLVIFDIGLTNGRREKTEKACKCHVVVFPFERFPKFFRERGCYTWKPLIVMASMMKARKLVVYQDASISWKDPVLELLDRGDKLGLQLWGAKIMHNIPVATLKGMFDYMGDLPCAYLNYTQIQSGIIVLKKAPFIVRAILEPWAKCGFEKDCFCPNTTINSANCQGKYNILHWCHRFDQSALSMIVTKLFATERYRYHMKDTESEDDRFVKINRHQREGKYFDQLLANS</sequence>
<evidence type="ECO:0000313" key="1">
    <source>
        <dbReference type="Proteomes" id="UP001165740"/>
    </source>
</evidence>
<accession>A0A9W3BGD7</accession>
<dbReference type="PANTHER" id="PTHR31389:SF4">
    <property type="entry name" value="LD39211P"/>
    <property type="match status" value="1"/>
</dbReference>
<evidence type="ECO:0000313" key="2">
    <source>
        <dbReference type="RefSeq" id="XP_055898498.1"/>
    </source>
</evidence>
<dbReference type="GeneID" id="106066229"/>
<reference evidence="2" key="1">
    <citation type="submission" date="2025-08" db="UniProtKB">
        <authorList>
            <consortium name="RefSeq"/>
        </authorList>
    </citation>
    <scope>IDENTIFICATION</scope>
</reference>
<proteinExistence type="predicted"/>
<dbReference type="PANTHER" id="PTHR31389">
    <property type="entry name" value="LD39211P"/>
    <property type="match status" value="1"/>
</dbReference>
<protein>
    <submittedName>
        <fullName evidence="2">Uncharacterized protein LOC106066229 isoform X1</fullName>
    </submittedName>
</protein>
<dbReference type="RefSeq" id="XP_055898498.1">
    <property type="nucleotide sequence ID" value="XM_056042523.1"/>
</dbReference>
<dbReference type="Proteomes" id="UP001165740">
    <property type="component" value="Chromosome 9"/>
</dbReference>
<keyword evidence="1" id="KW-1185">Reference proteome</keyword>